<feature type="transmembrane region" description="Helical" evidence="7">
    <location>
        <begin position="120"/>
        <end position="141"/>
    </location>
</feature>
<dbReference type="PATRIC" id="fig|1434121.4.peg.680"/>
<proteinExistence type="inferred from homology"/>
<keyword evidence="4 7" id="KW-0812">Transmembrane</keyword>
<dbReference type="Pfam" id="PF01914">
    <property type="entry name" value="MarC"/>
    <property type="match status" value="1"/>
</dbReference>
<feature type="transmembrane region" description="Helical" evidence="7">
    <location>
        <begin position="55"/>
        <end position="74"/>
    </location>
</feature>
<dbReference type="EMBL" id="CP009502">
    <property type="protein sequence ID" value="AKB14863.1"/>
    <property type="molecule type" value="Genomic_DNA"/>
</dbReference>
<dbReference type="RefSeq" id="WP_374756217.1">
    <property type="nucleotide sequence ID" value="NZ_CP009502.1"/>
</dbReference>
<sequence length="216" mass="23793">MITEMITGNVMFFIYMFTSIFVVVSPISGVVTFISLTSKMTRDEKNEIAKKSVTLACSIALFFAITGSVILNLFSISVDSLRVAGGLLLFSIAFDMMHAKISRESITDEEISESQERADIWIFPIGLPLLTGPGTISTVIVLMESTASLEQKIIILVSIILTFVLCLYIFLFSRRIHELIGYNGMLVFTRLMGLLLAALAVDLTSTGLINIFNLTN</sequence>
<evidence type="ECO:0000256" key="3">
    <source>
        <dbReference type="ARBA" id="ARBA00022475"/>
    </source>
</evidence>
<evidence type="ECO:0000256" key="1">
    <source>
        <dbReference type="ARBA" id="ARBA00004651"/>
    </source>
</evidence>
<evidence type="ECO:0000313" key="9">
    <source>
        <dbReference type="Proteomes" id="UP000056925"/>
    </source>
</evidence>
<dbReference type="AlphaFoldDB" id="A0A0E3NBX8"/>
<evidence type="ECO:0000256" key="7">
    <source>
        <dbReference type="RuleBase" id="RU362048"/>
    </source>
</evidence>
<dbReference type="NCBIfam" id="TIGR00427">
    <property type="entry name" value="NAAT family transporter"/>
    <property type="match status" value="1"/>
</dbReference>
<comment type="similarity">
    <text evidence="2 7">Belongs to the UPF0056 (MarC) family.</text>
</comment>
<evidence type="ECO:0000256" key="6">
    <source>
        <dbReference type="ARBA" id="ARBA00023136"/>
    </source>
</evidence>
<protein>
    <recommendedName>
        <fullName evidence="7">UPF0056 membrane protein</fullName>
    </recommendedName>
</protein>
<keyword evidence="6 7" id="KW-0472">Membrane</keyword>
<keyword evidence="5 7" id="KW-1133">Transmembrane helix</keyword>
<evidence type="ECO:0000256" key="4">
    <source>
        <dbReference type="ARBA" id="ARBA00022692"/>
    </source>
</evidence>
<dbReference type="PANTHER" id="PTHR33508:SF1">
    <property type="entry name" value="UPF0056 MEMBRANE PROTEIN YHCE"/>
    <property type="match status" value="1"/>
</dbReference>
<evidence type="ECO:0000256" key="2">
    <source>
        <dbReference type="ARBA" id="ARBA00009784"/>
    </source>
</evidence>
<dbReference type="GO" id="GO:0005886">
    <property type="term" value="C:plasma membrane"/>
    <property type="evidence" value="ECO:0007669"/>
    <property type="project" value="UniProtKB-SubCell"/>
</dbReference>
<feature type="transmembrane region" description="Helical" evidence="7">
    <location>
        <begin position="12"/>
        <end position="34"/>
    </location>
</feature>
<dbReference type="KEGG" id="mthe:MSTHC_0545"/>
<comment type="subcellular location">
    <subcellularLocation>
        <location evidence="1 7">Cell membrane</location>
        <topology evidence="1 7">Multi-pass membrane protein</topology>
    </subcellularLocation>
</comment>
<dbReference type="HOGENOM" id="CLU_079909_2_1_2"/>
<organism evidence="8 9">
    <name type="scientific">Methanosarcina thermophila CHTI-55</name>
    <dbReference type="NCBI Taxonomy" id="1434121"/>
    <lineage>
        <taxon>Archaea</taxon>
        <taxon>Methanobacteriati</taxon>
        <taxon>Methanobacteriota</taxon>
        <taxon>Stenosarchaea group</taxon>
        <taxon>Methanomicrobia</taxon>
        <taxon>Methanosarcinales</taxon>
        <taxon>Methanosarcinaceae</taxon>
        <taxon>Methanosarcina</taxon>
    </lineage>
</organism>
<comment type="caution">
    <text evidence="7">Lacks conserved residue(s) required for the propagation of feature annotation.</text>
</comment>
<dbReference type="Proteomes" id="UP000056925">
    <property type="component" value="Chromosome"/>
</dbReference>
<gene>
    <name evidence="8" type="ORF">MSTHC_0545</name>
</gene>
<name>A0A0E3NBX8_METTE</name>
<keyword evidence="3" id="KW-1003">Cell membrane</keyword>
<dbReference type="GeneID" id="41601818"/>
<reference evidence="8 9" key="1">
    <citation type="submission" date="2014-07" db="EMBL/GenBank/DDBJ databases">
        <title>Methanogenic archaea and the global carbon cycle.</title>
        <authorList>
            <person name="Henriksen J.R."/>
            <person name="Luke J."/>
            <person name="Reinhart S."/>
            <person name="Benedict M.N."/>
            <person name="Youngblut N.D."/>
            <person name="Metcalf M.E."/>
            <person name="Whitaker R.J."/>
            <person name="Metcalf W.W."/>
        </authorList>
    </citation>
    <scope>NUCLEOTIDE SEQUENCE [LARGE SCALE GENOMIC DNA]</scope>
    <source>
        <strain evidence="8 9">CHTI-55</strain>
    </source>
</reference>
<evidence type="ECO:0000313" key="8">
    <source>
        <dbReference type="EMBL" id="AKB14863.1"/>
    </source>
</evidence>
<dbReference type="PANTHER" id="PTHR33508">
    <property type="entry name" value="UPF0056 MEMBRANE PROTEIN YHCE"/>
    <property type="match status" value="1"/>
</dbReference>
<feature type="transmembrane region" description="Helical" evidence="7">
    <location>
        <begin position="153"/>
        <end position="171"/>
    </location>
</feature>
<accession>A0A0E3NBX8</accession>
<evidence type="ECO:0000256" key="5">
    <source>
        <dbReference type="ARBA" id="ARBA00022989"/>
    </source>
</evidence>
<dbReference type="InterPro" id="IPR002771">
    <property type="entry name" value="Multi_antbiot-R_MarC"/>
</dbReference>